<comment type="caution">
    <text evidence="10">The sequence shown here is derived from an EMBL/GenBank/DDBJ whole genome shotgun (WGS) entry which is preliminary data.</text>
</comment>
<keyword evidence="3" id="KW-0813">Transport</keyword>
<dbReference type="PANTHER" id="PTHR42718:SF9">
    <property type="entry name" value="MAJOR FACILITATOR SUPERFAMILY MULTIDRUG TRANSPORTER MFSC"/>
    <property type="match status" value="1"/>
</dbReference>
<keyword evidence="4" id="KW-1003">Cell membrane</keyword>
<keyword evidence="5 8" id="KW-0812">Transmembrane</keyword>
<evidence type="ECO:0000256" key="1">
    <source>
        <dbReference type="ARBA" id="ARBA00004651"/>
    </source>
</evidence>
<accession>A0A9D1F162</accession>
<dbReference type="PANTHER" id="PTHR42718">
    <property type="entry name" value="MAJOR FACILITATOR SUPERFAMILY MULTIDRUG TRANSPORTER MFSC"/>
    <property type="match status" value="1"/>
</dbReference>
<dbReference type="Proteomes" id="UP000823928">
    <property type="component" value="Unassembled WGS sequence"/>
</dbReference>
<feature type="transmembrane region" description="Helical" evidence="8">
    <location>
        <begin position="225"/>
        <end position="244"/>
    </location>
</feature>
<gene>
    <name evidence="10" type="ORF">IAC10_12130</name>
</gene>
<dbReference type="PRINTS" id="PR01036">
    <property type="entry name" value="TCRTETB"/>
</dbReference>
<evidence type="ECO:0000313" key="11">
    <source>
        <dbReference type="Proteomes" id="UP000823928"/>
    </source>
</evidence>
<feature type="transmembrane region" description="Helical" evidence="8">
    <location>
        <begin position="12"/>
        <end position="33"/>
    </location>
</feature>
<keyword evidence="6 8" id="KW-1133">Transmembrane helix</keyword>
<feature type="transmembrane region" description="Helical" evidence="8">
    <location>
        <begin position="434"/>
        <end position="458"/>
    </location>
</feature>
<dbReference type="InterPro" id="IPR036259">
    <property type="entry name" value="MFS_trans_sf"/>
</dbReference>
<feature type="transmembrane region" description="Helical" evidence="8">
    <location>
        <begin position="354"/>
        <end position="371"/>
    </location>
</feature>
<dbReference type="CDD" id="cd17321">
    <property type="entry name" value="MFS_MMR_MDR_like"/>
    <property type="match status" value="1"/>
</dbReference>
<dbReference type="GO" id="GO:0005886">
    <property type="term" value="C:plasma membrane"/>
    <property type="evidence" value="ECO:0007669"/>
    <property type="project" value="UniProtKB-SubCell"/>
</dbReference>
<evidence type="ECO:0000256" key="7">
    <source>
        <dbReference type="ARBA" id="ARBA00023136"/>
    </source>
</evidence>
<dbReference type="NCBIfam" id="TIGR00711">
    <property type="entry name" value="efflux_EmrB"/>
    <property type="match status" value="1"/>
</dbReference>
<dbReference type="AlphaFoldDB" id="A0A9D1F162"/>
<evidence type="ECO:0000256" key="6">
    <source>
        <dbReference type="ARBA" id="ARBA00022989"/>
    </source>
</evidence>
<feature type="transmembrane region" description="Helical" evidence="8">
    <location>
        <begin position="295"/>
        <end position="317"/>
    </location>
</feature>
<evidence type="ECO:0000313" key="10">
    <source>
        <dbReference type="EMBL" id="HIS37350.1"/>
    </source>
</evidence>
<comment type="similarity">
    <text evidence="2">Belongs to the major facilitator superfamily. EmrB family.</text>
</comment>
<protein>
    <submittedName>
        <fullName evidence="10">MFS transporter</fullName>
    </submittedName>
</protein>
<feature type="transmembrane region" description="Helical" evidence="8">
    <location>
        <begin position="265"/>
        <end position="289"/>
    </location>
</feature>
<dbReference type="InterPro" id="IPR020846">
    <property type="entry name" value="MFS_dom"/>
</dbReference>
<keyword evidence="7 8" id="KW-0472">Membrane</keyword>
<organism evidence="10 11">
    <name type="scientific">Candidatus Scatousia excrementigallinarum</name>
    <dbReference type="NCBI Taxonomy" id="2840935"/>
    <lineage>
        <taxon>Bacteria</taxon>
        <taxon>Candidatus Scatousia</taxon>
    </lineage>
</organism>
<feature type="transmembrane region" description="Helical" evidence="8">
    <location>
        <begin position="45"/>
        <end position="64"/>
    </location>
</feature>
<dbReference type="SUPFAM" id="SSF103473">
    <property type="entry name" value="MFS general substrate transporter"/>
    <property type="match status" value="1"/>
</dbReference>
<dbReference type="InterPro" id="IPR004638">
    <property type="entry name" value="EmrB-like"/>
</dbReference>
<feature type="transmembrane region" description="Helical" evidence="8">
    <location>
        <begin position="329"/>
        <end position="348"/>
    </location>
</feature>
<feature type="domain" description="Major facilitator superfamily (MFS) profile" evidence="9">
    <location>
        <begin position="10"/>
        <end position="463"/>
    </location>
</feature>
<evidence type="ECO:0000256" key="5">
    <source>
        <dbReference type="ARBA" id="ARBA00022692"/>
    </source>
</evidence>
<feature type="transmembrane region" description="Helical" evidence="8">
    <location>
        <begin position="162"/>
        <end position="181"/>
    </location>
</feature>
<evidence type="ECO:0000256" key="4">
    <source>
        <dbReference type="ARBA" id="ARBA00022475"/>
    </source>
</evidence>
<dbReference type="Gene3D" id="1.20.1720.10">
    <property type="entry name" value="Multidrug resistance protein D"/>
    <property type="match status" value="1"/>
</dbReference>
<reference evidence="10" key="1">
    <citation type="submission" date="2020-10" db="EMBL/GenBank/DDBJ databases">
        <authorList>
            <person name="Gilroy R."/>
        </authorList>
    </citation>
    <scope>NUCLEOTIDE SEQUENCE</scope>
    <source>
        <strain evidence="10">6276</strain>
    </source>
</reference>
<dbReference type="PROSITE" id="PS50850">
    <property type="entry name" value="MFS"/>
    <property type="match status" value="1"/>
</dbReference>
<feature type="transmembrane region" description="Helical" evidence="8">
    <location>
        <begin position="108"/>
        <end position="126"/>
    </location>
</feature>
<dbReference type="EMBL" id="DVIU01000245">
    <property type="protein sequence ID" value="HIS37350.1"/>
    <property type="molecule type" value="Genomic_DNA"/>
</dbReference>
<dbReference type="Gene3D" id="1.20.1250.20">
    <property type="entry name" value="MFS general substrate transporter like domains"/>
    <property type="match status" value="1"/>
</dbReference>
<feature type="transmembrane region" description="Helical" evidence="8">
    <location>
        <begin position="392"/>
        <end position="414"/>
    </location>
</feature>
<feature type="transmembrane region" description="Helical" evidence="8">
    <location>
        <begin position="76"/>
        <end position="102"/>
    </location>
</feature>
<reference evidence="10" key="2">
    <citation type="journal article" date="2021" name="PeerJ">
        <title>Extensive microbial diversity within the chicken gut microbiome revealed by metagenomics and culture.</title>
        <authorList>
            <person name="Gilroy R."/>
            <person name="Ravi A."/>
            <person name="Getino M."/>
            <person name="Pursley I."/>
            <person name="Horton D.L."/>
            <person name="Alikhan N.F."/>
            <person name="Baker D."/>
            <person name="Gharbi K."/>
            <person name="Hall N."/>
            <person name="Watson M."/>
            <person name="Adriaenssens E.M."/>
            <person name="Foster-Nyarko E."/>
            <person name="Jarju S."/>
            <person name="Secka A."/>
            <person name="Antonio M."/>
            <person name="Oren A."/>
            <person name="Chaudhuri R.R."/>
            <person name="La Ragione R."/>
            <person name="Hildebrand F."/>
            <person name="Pallen M.J."/>
        </authorList>
    </citation>
    <scope>NUCLEOTIDE SEQUENCE</scope>
    <source>
        <strain evidence="10">6276</strain>
    </source>
</reference>
<dbReference type="InterPro" id="IPR011701">
    <property type="entry name" value="MFS"/>
</dbReference>
<evidence type="ECO:0000256" key="3">
    <source>
        <dbReference type="ARBA" id="ARBA00022448"/>
    </source>
</evidence>
<comment type="subcellular location">
    <subcellularLocation>
        <location evidence="1">Cell membrane</location>
        <topology evidence="1">Multi-pass membrane protein</topology>
    </subcellularLocation>
</comment>
<name>A0A9D1F162_9BACT</name>
<evidence type="ECO:0000259" key="9">
    <source>
        <dbReference type="PROSITE" id="PS50850"/>
    </source>
</evidence>
<feature type="transmembrane region" description="Helical" evidence="8">
    <location>
        <begin position="201"/>
        <end position="219"/>
    </location>
</feature>
<evidence type="ECO:0000256" key="2">
    <source>
        <dbReference type="ARBA" id="ARBA00008537"/>
    </source>
</evidence>
<dbReference type="Pfam" id="PF07690">
    <property type="entry name" value="MFS_1"/>
    <property type="match status" value="1"/>
</dbReference>
<sequence length="463" mass="51597">MTNRKIKWAMFVITAIGNFIAMLDSTTVNLALYPMSVDLHVTMGQIQWVMIAYMLVLTVFLPFFGKLGDIFPKNKLYSTGFSIFALGAFLSMISPTFVLLVASRCFEALGASVMLSNAQAIIASIFKKERRGKALGLNGCIVAIGGMSGPALGGLLINTFGWHSVFFPCIPVAVIGAFYSWKMLPNYVKKRKKFKFDYKGFFYFTISLFALLLAISEGYQWGWTSLKIITLGIITFIFGALFYIRDHKINYPLIDFNMFHIKQFTFGNLAVMMSYMAMFTNSILLPFYLQEILRLNALIAGLLILPYSVTLSFVAPVSGRLSGKYGSRYLTIAGPIVYIIALLIFTTFNKATPMWEIVMASGIMGIGNGLFQSPSNNAIMTSVRKEELGIASGILALSRNMGNILGVAVTITLFETFRELFLNHGQIYETAFLNSYHTTMCFGIFFGTACLIFAFIAYKPQKY</sequence>
<proteinExistence type="inferred from homology"/>
<feature type="transmembrane region" description="Helical" evidence="8">
    <location>
        <begin position="135"/>
        <end position="156"/>
    </location>
</feature>
<evidence type="ECO:0000256" key="8">
    <source>
        <dbReference type="SAM" id="Phobius"/>
    </source>
</evidence>
<dbReference type="GO" id="GO:0022857">
    <property type="term" value="F:transmembrane transporter activity"/>
    <property type="evidence" value="ECO:0007669"/>
    <property type="project" value="InterPro"/>
</dbReference>